<dbReference type="SUPFAM" id="SSF82784">
    <property type="entry name" value="OsmC-like"/>
    <property type="match status" value="1"/>
</dbReference>
<evidence type="ECO:0000313" key="1">
    <source>
        <dbReference type="EMBL" id="XBP71398.1"/>
    </source>
</evidence>
<dbReference type="Gene3D" id="3.30.300.20">
    <property type="match status" value="1"/>
</dbReference>
<dbReference type="Pfam" id="PF02566">
    <property type="entry name" value="OsmC"/>
    <property type="match status" value="1"/>
</dbReference>
<sequence>MTIELRLDRSASLAQTVQIRSHALLADVSEAEGGEDAGPSPHDLYDAALGACKALTVMWYARKKGIPVDDIQTLVERDDTDERKGIYRLSATLKLRGDLTDAQLKELEAVAQKCPLHKLMSAVTTEITTQLERLP</sequence>
<dbReference type="RefSeq" id="WP_349280776.1">
    <property type="nucleotide sequence ID" value="NZ_CBCSCU010000001.1"/>
</dbReference>
<gene>
    <name evidence="1" type="ORF">ABLV49_06260</name>
</gene>
<dbReference type="InterPro" id="IPR036102">
    <property type="entry name" value="OsmC/Ohrsf"/>
</dbReference>
<dbReference type="InterPro" id="IPR003718">
    <property type="entry name" value="OsmC/Ohr_fam"/>
</dbReference>
<reference evidence="1" key="1">
    <citation type="submission" date="2024-05" db="EMBL/GenBank/DDBJ databases">
        <authorList>
            <person name="Bunk B."/>
            <person name="Swiderski J."/>
            <person name="Sproer C."/>
            <person name="Thiel V."/>
        </authorList>
    </citation>
    <scope>NUCLEOTIDE SEQUENCE</scope>
    <source>
        <strain evidence="1">DSM 17735</strain>
    </source>
</reference>
<accession>A0AAU7LWT1</accession>
<dbReference type="AlphaFoldDB" id="A0AAU7LWT1"/>
<dbReference type="PANTHER" id="PTHR39624">
    <property type="entry name" value="PROTEIN INVOLVED IN RIMO-MEDIATED BETA-METHYLTHIOLATION OF RIBOSOMAL PROTEIN S12 YCAO"/>
    <property type="match status" value="1"/>
</dbReference>
<dbReference type="EMBL" id="CP157675">
    <property type="protein sequence ID" value="XBP71398.1"/>
    <property type="molecule type" value="Genomic_DNA"/>
</dbReference>
<organism evidence="1">
    <name type="scientific">Polaromonas hydrogenivorans</name>
    <dbReference type="NCBI Taxonomy" id="335476"/>
    <lineage>
        <taxon>Bacteria</taxon>
        <taxon>Pseudomonadati</taxon>
        <taxon>Pseudomonadota</taxon>
        <taxon>Betaproteobacteria</taxon>
        <taxon>Burkholderiales</taxon>
        <taxon>Comamonadaceae</taxon>
        <taxon>Polaromonas</taxon>
    </lineage>
</organism>
<proteinExistence type="predicted"/>
<protein>
    <submittedName>
        <fullName evidence="1">OsmC family protein</fullName>
    </submittedName>
</protein>
<dbReference type="PANTHER" id="PTHR39624:SF2">
    <property type="entry name" value="OSMC-LIKE PROTEIN"/>
    <property type="match status" value="1"/>
</dbReference>
<name>A0AAU7LWT1_9BURK</name>
<dbReference type="InterPro" id="IPR015946">
    <property type="entry name" value="KH_dom-like_a/b"/>
</dbReference>